<proteinExistence type="predicted"/>
<protein>
    <recommendedName>
        <fullName evidence="2">SPW repeat-containing integral membrane domain-containing protein</fullName>
    </recommendedName>
</protein>
<gene>
    <name evidence="3" type="ORF">HNQ61_000545</name>
</gene>
<name>A0A841GUS8_9BACT</name>
<dbReference type="AlphaFoldDB" id="A0A841GUS8"/>
<dbReference type="EMBL" id="JACHIA010000001">
    <property type="protein sequence ID" value="MBB6068934.1"/>
    <property type="molecule type" value="Genomic_DNA"/>
</dbReference>
<dbReference type="RefSeq" id="WP_170031458.1">
    <property type="nucleotide sequence ID" value="NZ_JABDTL010000001.1"/>
</dbReference>
<evidence type="ECO:0000313" key="3">
    <source>
        <dbReference type="EMBL" id="MBB6068934.1"/>
    </source>
</evidence>
<feature type="transmembrane region" description="Helical" evidence="1">
    <location>
        <begin position="7"/>
        <end position="26"/>
    </location>
</feature>
<keyword evidence="1" id="KW-1133">Transmembrane helix</keyword>
<feature type="transmembrane region" description="Helical" evidence="1">
    <location>
        <begin position="91"/>
        <end position="112"/>
    </location>
</feature>
<feature type="domain" description="SPW repeat-containing integral membrane" evidence="2">
    <location>
        <begin position="8"/>
        <end position="106"/>
    </location>
</feature>
<evidence type="ECO:0000256" key="1">
    <source>
        <dbReference type="SAM" id="Phobius"/>
    </source>
</evidence>
<keyword evidence="1" id="KW-0472">Membrane</keyword>
<reference evidence="3 4" key="1">
    <citation type="submission" date="2020-08" db="EMBL/GenBank/DDBJ databases">
        <title>Genomic Encyclopedia of Type Strains, Phase IV (KMG-IV): sequencing the most valuable type-strain genomes for metagenomic binning, comparative biology and taxonomic classification.</title>
        <authorList>
            <person name="Goeker M."/>
        </authorList>
    </citation>
    <scope>NUCLEOTIDE SEQUENCE [LARGE SCALE GENOMIC DNA]</scope>
    <source>
        <strain evidence="3 4">DSM 29007</strain>
    </source>
</reference>
<feature type="transmembrane region" description="Helical" evidence="1">
    <location>
        <begin position="32"/>
        <end position="54"/>
    </location>
</feature>
<feature type="transmembrane region" description="Helical" evidence="1">
    <location>
        <begin position="66"/>
        <end position="85"/>
    </location>
</feature>
<keyword evidence="1" id="KW-0812">Transmembrane</keyword>
<evidence type="ECO:0000259" key="2">
    <source>
        <dbReference type="Pfam" id="PF03779"/>
    </source>
</evidence>
<comment type="caution">
    <text evidence="3">The sequence shown here is derived from an EMBL/GenBank/DDBJ whole genome shotgun (WGS) entry which is preliminary data.</text>
</comment>
<keyword evidence="4" id="KW-1185">Reference proteome</keyword>
<organism evidence="3 4">
    <name type="scientific">Longimicrobium terrae</name>
    <dbReference type="NCBI Taxonomy" id="1639882"/>
    <lineage>
        <taxon>Bacteria</taxon>
        <taxon>Pseudomonadati</taxon>
        <taxon>Gemmatimonadota</taxon>
        <taxon>Longimicrobiia</taxon>
        <taxon>Longimicrobiales</taxon>
        <taxon>Longimicrobiaceae</taxon>
        <taxon>Longimicrobium</taxon>
    </lineage>
</organism>
<accession>A0A841GUS8</accession>
<sequence length="122" mass="13441">MRIPTRVHGILDYLLGAVLIGLPWIAEFHRGGPETWVCVGLGAFVLLYSLITDYEPGLVRKLPMPVHLWLDALGAVLLAVSPWVLGFDEHVWIPHVAVAAVELLAAVLTNTVPGYDRRRAAR</sequence>
<dbReference type="InterPro" id="IPR005530">
    <property type="entry name" value="SPW"/>
</dbReference>
<dbReference type="Proteomes" id="UP000582837">
    <property type="component" value="Unassembled WGS sequence"/>
</dbReference>
<dbReference type="Pfam" id="PF03779">
    <property type="entry name" value="SPW"/>
    <property type="match status" value="1"/>
</dbReference>
<evidence type="ECO:0000313" key="4">
    <source>
        <dbReference type="Proteomes" id="UP000582837"/>
    </source>
</evidence>